<evidence type="ECO:0000313" key="2">
    <source>
        <dbReference type="EMBL" id="OGI58462.1"/>
    </source>
</evidence>
<dbReference type="EMBL" id="MFSV01000079">
    <property type="protein sequence ID" value="OGI58462.1"/>
    <property type="molecule type" value="Genomic_DNA"/>
</dbReference>
<gene>
    <name evidence="2" type="ORF">A2V58_03550</name>
</gene>
<dbReference type="Pfam" id="PF04519">
    <property type="entry name" value="Bactofilin"/>
    <property type="match status" value="1"/>
</dbReference>
<evidence type="ECO:0000256" key="1">
    <source>
        <dbReference type="ARBA" id="ARBA00044755"/>
    </source>
</evidence>
<dbReference type="InterPro" id="IPR007607">
    <property type="entry name" value="BacA/B"/>
</dbReference>
<dbReference type="PANTHER" id="PTHR35024:SF4">
    <property type="entry name" value="POLYMER-FORMING CYTOSKELETAL PROTEIN"/>
    <property type="match status" value="1"/>
</dbReference>
<comment type="similarity">
    <text evidence="1">Belongs to the bactofilin family.</text>
</comment>
<evidence type="ECO:0008006" key="4">
    <source>
        <dbReference type="Google" id="ProtNLM"/>
    </source>
</evidence>
<dbReference type="Proteomes" id="UP000177950">
    <property type="component" value="Unassembled WGS sequence"/>
</dbReference>
<proteinExistence type="inferred from homology"/>
<evidence type="ECO:0000313" key="3">
    <source>
        <dbReference type="Proteomes" id="UP000177950"/>
    </source>
</evidence>
<protein>
    <recommendedName>
        <fullName evidence="4">Cell shape determination protein CcmA</fullName>
    </recommendedName>
</protein>
<sequence>MLDTLAKKTNEKPCNTIDTLIGSKTEIKGDVQFTGGLRIDGKIRGNILALGDGNSMLVLSEHAEVTGNVTVPHIIVNGRIDGNVRATERIELQNKGEITGDVSYKVIEIAAGAAINGALTREAGKGAVVTRLKQAEANTAKRDAD</sequence>
<name>A0A1F6UMG8_9PROT</name>
<dbReference type="AlphaFoldDB" id="A0A1F6UMG8"/>
<dbReference type="PANTHER" id="PTHR35024">
    <property type="entry name" value="HYPOTHETICAL CYTOSOLIC PROTEIN"/>
    <property type="match status" value="1"/>
</dbReference>
<accession>A0A1F6UMG8</accession>
<organism evidence="2 3">
    <name type="scientific">Candidatus Muproteobacteria bacterium RBG_19FT_COMBO_61_10</name>
    <dbReference type="NCBI Taxonomy" id="1817761"/>
    <lineage>
        <taxon>Bacteria</taxon>
        <taxon>Pseudomonadati</taxon>
        <taxon>Pseudomonadota</taxon>
        <taxon>Candidatus Muproteobacteria</taxon>
    </lineage>
</organism>
<reference evidence="2 3" key="1">
    <citation type="journal article" date="2016" name="Nat. Commun.">
        <title>Thousands of microbial genomes shed light on interconnected biogeochemical processes in an aquifer system.</title>
        <authorList>
            <person name="Anantharaman K."/>
            <person name="Brown C.T."/>
            <person name="Hug L.A."/>
            <person name="Sharon I."/>
            <person name="Castelle C.J."/>
            <person name="Probst A.J."/>
            <person name="Thomas B.C."/>
            <person name="Singh A."/>
            <person name="Wilkins M.J."/>
            <person name="Karaoz U."/>
            <person name="Brodie E.L."/>
            <person name="Williams K.H."/>
            <person name="Hubbard S.S."/>
            <person name="Banfield J.F."/>
        </authorList>
    </citation>
    <scope>NUCLEOTIDE SEQUENCE [LARGE SCALE GENOMIC DNA]</scope>
</reference>
<comment type="caution">
    <text evidence="2">The sequence shown here is derived from an EMBL/GenBank/DDBJ whole genome shotgun (WGS) entry which is preliminary data.</text>
</comment>